<comment type="caution">
    <text evidence="4">The sequence shown here is derived from an EMBL/GenBank/DDBJ whole genome shotgun (WGS) entry which is preliminary data.</text>
</comment>
<accession>A0ABX0IUL7</accession>
<reference evidence="4" key="2">
    <citation type="submission" date="2020-02" db="EMBL/GenBank/DDBJ databases">
        <title>Flavobacterium profundi sp. nov., isolated from a deep-sea seamount.</title>
        <authorList>
            <person name="Zhang D.-C."/>
        </authorList>
    </citation>
    <scope>NUCLEOTIDE SEQUENCE</scope>
    <source>
        <strain evidence="4">EC11</strain>
    </source>
</reference>
<dbReference type="RefSeq" id="WP_140962124.1">
    <property type="nucleotide sequence ID" value="NZ_VEVQ02000005.1"/>
</dbReference>
<evidence type="ECO:0000313" key="4">
    <source>
        <dbReference type="EMBL" id="NHN25781.1"/>
    </source>
</evidence>
<dbReference type="InterPro" id="IPR055015">
    <property type="entry name" value="GCX_COOH"/>
</dbReference>
<proteinExistence type="predicted"/>
<feature type="chain" id="PRO_5047425432" evidence="2">
    <location>
        <begin position="22"/>
        <end position="611"/>
    </location>
</feature>
<dbReference type="NCBIfam" id="TIGR04183">
    <property type="entry name" value="Por_Secre_tail"/>
    <property type="match status" value="1"/>
</dbReference>
<dbReference type="Proteomes" id="UP000817854">
    <property type="component" value="Unassembled WGS sequence"/>
</dbReference>
<dbReference type="EMBL" id="VEVQ02000005">
    <property type="protein sequence ID" value="NHN25781.1"/>
    <property type="molecule type" value="Genomic_DNA"/>
</dbReference>
<dbReference type="PANTHER" id="PTHR36234">
    <property type="entry name" value="LYSYL ENDOPEPTIDASE"/>
    <property type="match status" value="1"/>
</dbReference>
<dbReference type="InterPro" id="IPR043504">
    <property type="entry name" value="Peptidase_S1_PA_chymotrypsin"/>
</dbReference>
<gene>
    <name evidence="4" type="ORF">FIA58_008855</name>
</gene>
<dbReference type="Gene3D" id="2.40.10.10">
    <property type="entry name" value="Trypsin-like serine proteases"/>
    <property type="match status" value="2"/>
</dbReference>
<evidence type="ECO:0000313" key="5">
    <source>
        <dbReference type="Proteomes" id="UP000817854"/>
    </source>
</evidence>
<protein>
    <submittedName>
        <fullName evidence="4">T9SS type A sorting domain-containing protein</fullName>
    </submittedName>
</protein>
<dbReference type="InterPro" id="IPR009003">
    <property type="entry name" value="Peptidase_S1_PA"/>
</dbReference>
<dbReference type="InterPro" id="IPR001254">
    <property type="entry name" value="Trypsin_dom"/>
</dbReference>
<name>A0ABX0IUL7_9FLAO</name>
<sequence>MRNIKIIIYLINIFISGSIFAQVQEGGTPESFDLNVFNLLNVPAFSYTFDPSEINSVNDSLYDVGVAEQVRIDFIESSSKFTSANGIVVYRLLVEVKNTLGLGIDFSEFYLPNGGKLYAYNEDKTILLGAFTANNNQIDRKFSIQPISGEKLILEYNQPVEINDIPKIQMNRISKIYRPLFGDAKKSSDCYENVHCVSNIEVERSVMKWLFYDTKDEGYYICSCALVNQDVSANNIKPYVLTANHCGKNADLSTAIFYFNYQNSTCTSNNSSQYNYTLSGGSQRAKRSVFDMFLLELNTFPPPDYNVHLSGWNRSNRNDLPDQLMGIHHPEGKPKKISLGTFKSNTNPNFWRVEWDINNAPTAGGSSGSPLFEDSNDRIIGWLSYGTSACDKIDGIDRYGKFRDAWSSISGSDSRLKDWLDPNNNDMNTLVGRDPCFTNLLITNRIFYSAQQRYQPENKVTVQTGNTLATSGNVIIKTGSEHKFSAGQEIVFTSGFDAELGSDFLAVLEPCDVIAFRMANEQIKENSKIELLDKDRLIVYPNPTNGLIKINFSDLSSGNYEVYSLDGRMILFNQYKNSLEISIDLTNFANGVYVINIIANDKVISKKLIKE</sequence>
<evidence type="ECO:0000256" key="1">
    <source>
        <dbReference type="ARBA" id="ARBA00022729"/>
    </source>
</evidence>
<dbReference type="PROSITE" id="PS50240">
    <property type="entry name" value="TRYPSIN_DOM"/>
    <property type="match status" value="1"/>
</dbReference>
<dbReference type="InterPro" id="IPR026444">
    <property type="entry name" value="Secre_tail"/>
</dbReference>
<keyword evidence="5" id="KW-1185">Reference proteome</keyword>
<feature type="domain" description="Peptidase S1" evidence="3">
    <location>
        <begin position="180"/>
        <end position="425"/>
    </location>
</feature>
<keyword evidence="1 2" id="KW-0732">Signal</keyword>
<organism evidence="4 5">
    <name type="scientific">Flavobacterium jejuense</name>
    <dbReference type="NCBI Taxonomy" id="1544455"/>
    <lineage>
        <taxon>Bacteria</taxon>
        <taxon>Pseudomonadati</taxon>
        <taxon>Bacteroidota</taxon>
        <taxon>Flavobacteriia</taxon>
        <taxon>Flavobacteriales</taxon>
        <taxon>Flavobacteriaceae</taxon>
        <taxon>Flavobacterium</taxon>
    </lineage>
</organism>
<dbReference type="NCBIfam" id="NF045639">
    <property type="entry name" value="GCX_COOH"/>
    <property type="match status" value="1"/>
</dbReference>
<feature type="signal peptide" evidence="2">
    <location>
        <begin position="1"/>
        <end position="21"/>
    </location>
</feature>
<dbReference type="Pfam" id="PF18962">
    <property type="entry name" value="Por_Secre_tail"/>
    <property type="match status" value="1"/>
</dbReference>
<dbReference type="SUPFAM" id="SSF50494">
    <property type="entry name" value="Trypsin-like serine proteases"/>
    <property type="match status" value="1"/>
</dbReference>
<evidence type="ECO:0000256" key="2">
    <source>
        <dbReference type="SAM" id="SignalP"/>
    </source>
</evidence>
<reference evidence="4" key="1">
    <citation type="submission" date="2019-05" db="EMBL/GenBank/DDBJ databases">
        <authorList>
            <person name="Lianzixin W."/>
        </authorList>
    </citation>
    <scope>NUCLEOTIDE SEQUENCE</scope>
    <source>
        <strain evidence="4">EC11</strain>
    </source>
</reference>
<evidence type="ECO:0000259" key="3">
    <source>
        <dbReference type="PROSITE" id="PS50240"/>
    </source>
</evidence>
<dbReference type="Pfam" id="PF00089">
    <property type="entry name" value="Trypsin"/>
    <property type="match status" value="1"/>
</dbReference>
<dbReference type="PANTHER" id="PTHR36234:SF5">
    <property type="entry name" value="LYSYL ENDOPEPTIDASE"/>
    <property type="match status" value="1"/>
</dbReference>